<dbReference type="OrthoDB" id="3174733at2"/>
<protein>
    <recommendedName>
        <fullName evidence="3">DNA-binding protein</fullName>
    </recommendedName>
</protein>
<organism evidence="1 2">
    <name type="scientific">Parablautia intestinalis</name>
    <dbReference type="NCBI Taxonomy" id="2320100"/>
    <lineage>
        <taxon>Bacteria</taxon>
        <taxon>Bacillati</taxon>
        <taxon>Bacillota</taxon>
        <taxon>Clostridia</taxon>
        <taxon>Lachnospirales</taxon>
        <taxon>Lachnospiraceae</taxon>
        <taxon>Parablautia</taxon>
    </lineage>
</organism>
<evidence type="ECO:0008006" key="3">
    <source>
        <dbReference type="Google" id="ProtNLM"/>
    </source>
</evidence>
<sequence>MGFTPNAVIKAPGVISAAPSYYIGAPEVMGYLGCKENKAYEIIRGLRKELIDAGRIYPGIPQGKVPRKYFLERCMIEE</sequence>
<proteinExistence type="predicted"/>
<dbReference type="AlphaFoldDB" id="A0A3A9AVW9"/>
<keyword evidence="2" id="KW-1185">Reference proteome</keyword>
<evidence type="ECO:0000313" key="2">
    <source>
        <dbReference type="Proteomes" id="UP000280696"/>
    </source>
</evidence>
<dbReference type="EMBL" id="RAYQ01000014">
    <property type="protein sequence ID" value="RKI90475.1"/>
    <property type="molecule type" value="Genomic_DNA"/>
</dbReference>
<comment type="caution">
    <text evidence="1">The sequence shown here is derived from an EMBL/GenBank/DDBJ whole genome shotgun (WGS) entry which is preliminary data.</text>
</comment>
<dbReference type="RefSeq" id="WP_120470697.1">
    <property type="nucleotide sequence ID" value="NZ_RAYQ01000014.1"/>
</dbReference>
<evidence type="ECO:0000313" key="1">
    <source>
        <dbReference type="EMBL" id="RKI90475.1"/>
    </source>
</evidence>
<name>A0A3A9AVW9_9FIRM</name>
<gene>
    <name evidence="1" type="ORF">D7V94_13690</name>
</gene>
<accession>A0A3A9AVW9</accession>
<dbReference type="Proteomes" id="UP000280696">
    <property type="component" value="Unassembled WGS sequence"/>
</dbReference>
<reference evidence="1 2" key="1">
    <citation type="submission" date="2018-09" db="EMBL/GenBank/DDBJ databases">
        <title>Murine metabolic-syndrome-specific gut microbial biobank.</title>
        <authorList>
            <person name="Liu C."/>
        </authorList>
    </citation>
    <scope>NUCLEOTIDE SEQUENCE [LARGE SCALE GENOMIC DNA]</scope>
    <source>
        <strain evidence="1 2">0.1xD8-82</strain>
    </source>
</reference>